<evidence type="ECO:0000313" key="2">
    <source>
        <dbReference type="EMBL" id="TXE15692.1"/>
    </source>
</evidence>
<proteinExistence type="predicted"/>
<keyword evidence="1" id="KW-1133">Transmembrane helix</keyword>
<dbReference type="STRING" id="1123037.GCA_000425305_03266"/>
<dbReference type="EMBL" id="VOSB01000026">
    <property type="protein sequence ID" value="TXE15692.1"/>
    <property type="molecule type" value="Genomic_DNA"/>
</dbReference>
<keyword evidence="3" id="KW-1185">Reference proteome</keyword>
<comment type="caution">
    <text evidence="2">The sequence shown here is derived from an EMBL/GenBank/DDBJ whole genome shotgun (WGS) entry which is preliminary data.</text>
</comment>
<name>A0A5C7B333_9FLAO</name>
<sequence length="242" mass="28241">MIKFFRHIRKDLMEKNKTGTYVKYAIGEIVLVVIGILIALSISNWNENQKDKETEFYVLEEILNNLKEDALLIEGIIAKREDANTSAKNMLGYLKQDTVDVDVLSRDFLNYLSFERYFPINNAYEILKSKGLKLSNNKLTTRISRYYDYEQNKVNFSIKDVEDAILIILNDKNSIIRFVNTFNLNEYVELTEPNSTTFKNELYRELVSFKNNNGGTLERLRNFSNTNSALVSDLEQELKKNE</sequence>
<dbReference type="Proteomes" id="UP000321938">
    <property type="component" value="Unassembled WGS sequence"/>
</dbReference>
<gene>
    <name evidence="2" type="ORF">ES692_15545</name>
</gene>
<keyword evidence="1" id="KW-0812">Transmembrane</keyword>
<feature type="transmembrane region" description="Helical" evidence="1">
    <location>
        <begin position="21"/>
        <end position="42"/>
    </location>
</feature>
<keyword evidence="1" id="KW-0472">Membrane</keyword>
<evidence type="ECO:0000313" key="3">
    <source>
        <dbReference type="Proteomes" id="UP000321938"/>
    </source>
</evidence>
<dbReference type="OrthoDB" id="1414794at2"/>
<dbReference type="Pfam" id="PF19578">
    <property type="entry name" value="DUF6090"/>
    <property type="match status" value="1"/>
</dbReference>
<dbReference type="InterPro" id="IPR045749">
    <property type="entry name" value="DUF6090"/>
</dbReference>
<reference evidence="2 3" key="1">
    <citation type="submission" date="2019-08" db="EMBL/GenBank/DDBJ databases">
        <title>Genome of Psychroserpens burtonensis ACAM 167.</title>
        <authorList>
            <person name="Bowman J.P."/>
        </authorList>
    </citation>
    <scope>NUCLEOTIDE SEQUENCE [LARGE SCALE GENOMIC DNA]</scope>
    <source>
        <strain evidence="2 3">ACAM 167</strain>
    </source>
</reference>
<evidence type="ECO:0000256" key="1">
    <source>
        <dbReference type="SAM" id="Phobius"/>
    </source>
</evidence>
<organism evidence="2 3">
    <name type="scientific">Psychroserpens burtonensis</name>
    <dbReference type="NCBI Taxonomy" id="49278"/>
    <lineage>
        <taxon>Bacteria</taxon>
        <taxon>Pseudomonadati</taxon>
        <taxon>Bacteroidota</taxon>
        <taxon>Flavobacteriia</taxon>
        <taxon>Flavobacteriales</taxon>
        <taxon>Flavobacteriaceae</taxon>
        <taxon>Psychroserpens</taxon>
    </lineage>
</organism>
<dbReference type="AlphaFoldDB" id="A0A5C7B333"/>
<protein>
    <submittedName>
        <fullName evidence="2">Uncharacterized protein</fullName>
    </submittedName>
</protein>
<accession>A0A5C7B333</accession>